<evidence type="ECO:0000259" key="2">
    <source>
        <dbReference type="PROSITE" id="PS51168"/>
    </source>
</evidence>
<dbReference type="EMBL" id="BQYH01000005">
    <property type="protein sequence ID" value="GKU71402.1"/>
    <property type="molecule type" value="Genomic_DNA"/>
</dbReference>
<proteinExistence type="predicted"/>
<dbReference type="PROSITE" id="PS51168">
    <property type="entry name" value="CHORISMATE_MUT_2"/>
    <property type="match status" value="1"/>
</dbReference>
<keyword evidence="5" id="KW-1185">Reference proteome</keyword>
<dbReference type="EMBL" id="BFCH01000018">
    <property type="protein sequence ID" value="GBG39149.1"/>
    <property type="molecule type" value="Genomic_DNA"/>
</dbReference>
<dbReference type="InterPro" id="IPR051331">
    <property type="entry name" value="Chorismate_mutase-related"/>
</dbReference>
<dbReference type="GO" id="GO:0004106">
    <property type="term" value="F:chorismate mutase activity"/>
    <property type="evidence" value="ECO:0007669"/>
    <property type="project" value="InterPro"/>
</dbReference>
<dbReference type="PANTHER" id="PTHR38041:SF1">
    <property type="entry name" value="CHORISMATE MUTASE"/>
    <property type="match status" value="1"/>
</dbReference>
<dbReference type="GO" id="GO:0046417">
    <property type="term" value="P:chorismate metabolic process"/>
    <property type="evidence" value="ECO:0007669"/>
    <property type="project" value="InterPro"/>
</dbReference>
<dbReference type="GO" id="GO:0009697">
    <property type="term" value="P:salicylic acid biosynthetic process"/>
    <property type="evidence" value="ECO:0007669"/>
    <property type="project" value="TreeGrafter"/>
</dbReference>
<evidence type="ECO:0000313" key="3">
    <source>
        <dbReference type="EMBL" id="GBG39149.1"/>
    </source>
</evidence>
<dbReference type="InterPro" id="IPR002701">
    <property type="entry name" value="CM_II_prokaryot"/>
</dbReference>
<dbReference type="InterPro" id="IPR036979">
    <property type="entry name" value="CM_dom_sf"/>
</dbReference>
<dbReference type="Proteomes" id="UP001139505">
    <property type="component" value="Unassembled WGS sequence"/>
</dbReference>
<name>A0AA37PK84_9MYCO</name>
<reference evidence="3" key="1">
    <citation type="journal article" date="2018" name="Genome Announc.">
        <title>Draft Genome Sequence of Mycobacterium montefiorense Isolated from Japanese Black Salamander (Hynobius nigrescens).</title>
        <authorList>
            <person name="Fukano H."/>
            <person name="Yoshida M."/>
            <person name="Shimizu A."/>
            <person name="Iwao H."/>
            <person name="Katayama Y."/>
            <person name="Omatsu T."/>
            <person name="Mizutani T."/>
            <person name="Kurata O."/>
            <person name="Wada S."/>
            <person name="Hoshino Y."/>
        </authorList>
    </citation>
    <scope>NUCLEOTIDE SEQUENCE</scope>
    <source>
        <strain evidence="3">BS</strain>
    </source>
</reference>
<dbReference type="PANTHER" id="PTHR38041">
    <property type="entry name" value="CHORISMATE MUTASE"/>
    <property type="match status" value="1"/>
</dbReference>
<organism evidence="4 6">
    <name type="scientific">Mycobacterium montefiorense</name>
    <dbReference type="NCBI Taxonomy" id="154654"/>
    <lineage>
        <taxon>Bacteria</taxon>
        <taxon>Bacillati</taxon>
        <taxon>Actinomycetota</taxon>
        <taxon>Actinomycetes</taxon>
        <taxon>Mycobacteriales</taxon>
        <taxon>Mycobacteriaceae</taxon>
        <taxon>Mycobacterium</taxon>
        <taxon>Mycobacterium simiae complex</taxon>
    </lineage>
</organism>
<dbReference type="InterPro" id="IPR036263">
    <property type="entry name" value="Chorismate_II_sf"/>
</dbReference>
<protein>
    <recommendedName>
        <fullName evidence="2">Chorismate mutase domain-containing protein</fullName>
    </recommendedName>
</protein>
<gene>
    <name evidence="3" type="ORF">MmonteBS_35210</name>
    <name evidence="4" type="ORF">NJB18185_11780</name>
</gene>
<keyword evidence="1" id="KW-0413">Isomerase</keyword>
<evidence type="ECO:0000313" key="6">
    <source>
        <dbReference type="Proteomes" id="UP001139505"/>
    </source>
</evidence>
<dbReference type="Gene3D" id="1.20.59.10">
    <property type="entry name" value="Chorismate mutase"/>
    <property type="match status" value="1"/>
</dbReference>
<evidence type="ECO:0000256" key="1">
    <source>
        <dbReference type="ARBA" id="ARBA00023235"/>
    </source>
</evidence>
<evidence type="ECO:0000313" key="5">
    <source>
        <dbReference type="Proteomes" id="UP000245060"/>
    </source>
</evidence>
<reference evidence="4" key="4">
    <citation type="submission" date="2022-04" db="EMBL/GenBank/DDBJ databases">
        <authorList>
            <person name="Komine T."/>
            <person name="Fukano H."/>
            <person name="Wada S."/>
        </authorList>
    </citation>
    <scope>NUCLEOTIDE SEQUENCE</scope>
    <source>
        <strain evidence="4">NJB18185</strain>
    </source>
</reference>
<dbReference type="SMART" id="SM00830">
    <property type="entry name" value="CM_2"/>
    <property type="match status" value="1"/>
</dbReference>
<reference evidence="5" key="2">
    <citation type="submission" date="2018-04" db="EMBL/GenBank/DDBJ databases">
        <title>Draft genome sequence of Mycobacterium montefiorense isolated from Japanese black salamander.</title>
        <authorList>
            <person name="Fukano H."/>
            <person name="Yoshida M."/>
            <person name="Shimizu A."/>
            <person name="Iwao H."/>
            <person name="Kurata O."/>
            <person name="Katayama Y."/>
            <person name="Omatsu T."/>
            <person name="Mizutani T."/>
            <person name="Wada S."/>
            <person name="Hoshino Y."/>
        </authorList>
    </citation>
    <scope>NUCLEOTIDE SEQUENCE [LARGE SCALE GENOMIC DNA]</scope>
    <source>
        <strain evidence="5">BS</strain>
    </source>
</reference>
<evidence type="ECO:0000313" key="4">
    <source>
        <dbReference type="EMBL" id="GKU71402.1"/>
    </source>
</evidence>
<dbReference type="Proteomes" id="UP000245060">
    <property type="component" value="Unassembled WGS sequence"/>
</dbReference>
<feature type="domain" description="Chorismate mutase" evidence="2">
    <location>
        <begin position="1"/>
        <end position="87"/>
    </location>
</feature>
<dbReference type="RefSeq" id="WP_108923873.1">
    <property type="nucleotide sequence ID" value="NZ_BFCH01000018.1"/>
</dbReference>
<reference evidence="4" key="3">
    <citation type="journal article" date="2022" name="Microbiol. Resour. Announc.">
        <title>Draft Genome Sequences of Eight Mycobacterium montefiorense Strains Isolated from Salamanders in Captivity.</title>
        <authorList>
            <person name="Komine T."/>
            <person name="Ihara H."/>
            <person name="Fukano H."/>
            <person name="Hoshino Y."/>
            <person name="Kurata O."/>
            <person name="Wada S."/>
        </authorList>
    </citation>
    <scope>NUCLEOTIDE SEQUENCE</scope>
    <source>
        <strain evidence="4">NJB18185</strain>
    </source>
</reference>
<sequence length="97" mass="11080">MSIVEVRSQIDLIDEQIVKLLAARQKLVKEAARYKSDEHAVRAPDRRATMMARRREWAITEGVSPDVVGRVYEAMIDSFIDLELQEHARITETSPDG</sequence>
<comment type="caution">
    <text evidence="4">The sequence shown here is derived from an EMBL/GenBank/DDBJ whole genome shotgun (WGS) entry which is preliminary data.</text>
</comment>
<dbReference type="AlphaFoldDB" id="A0AA37PK84"/>
<accession>A0AA37PK84</accession>
<dbReference type="SUPFAM" id="SSF48600">
    <property type="entry name" value="Chorismate mutase II"/>
    <property type="match status" value="1"/>
</dbReference>
<dbReference type="Pfam" id="PF01817">
    <property type="entry name" value="CM_2"/>
    <property type="match status" value="1"/>
</dbReference>